<evidence type="ECO:0000313" key="2">
    <source>
        <dbReference type="Proteomes" id="UP000014605"/>
    </source>
</evidence>
<comment type="caution">
    <text evidence="1">The sequence shown here is derived from an EMBL/GenBank/DDBJ whole genome shotgun (WGS) entry which is preliminary data.</text>
</comment>
<sequence length="299" mass="34261">MKKITMTVYEIHYVEQHIQTPDLSRDLFNCLNATNTARDRLMLLSHDEANKDSDFITTFTSSNGFLFGSFARLTEREESSVPKTALDKKTVSLNEMIAESRDNSVGSIKISSFFCIYKTFLVITNKKQTLKPLENYVNWFLEQKGINDGRISFIPKKNTATVLPIHDIKSVQINDGYINAIDEIKSQSMHLKESILKKLMDVKGIKDFDEENLVSAILTLKFKQKNIKKEKALDTALKIIDDDNIIIIGKNGRRIRGSQYLVSVVRKIEELKDDIFNEQEIETEMRKILKDIESGKVVS</sequence>
<keyword evidence="2" id="KW-1185">Reference proteome</keyword>
<accession>S3MFF5</accession>
<organism evidence="1 2">
    <name type="scientific">Treponema vincentii F0403</name>
    <dbReference type="NCBI Taxonomy" id="1125702"/>
    <lineage>
        <taxon>Bacteria</taxon>
        <taxon>Pseudomonadati</taxon>
        <taxon>Spirochaetota</taxon>
        <taxon>Spirochaetia</taxon>
        <taxon>Spirochaetales</taxon>
        <taxon>Treponemataceae</taxon>
        <taxon>Treponema</taxon>
    </lineage>
</organism>
<dbReference type="RefSeq" id="WP_016517701.1">
    <property type="nucleotide sequence ID" value="NZ_KE332512.1"/>
</dbReference>
<dbReference type="HOGENOM" id="CLU_930464_0_0_12"/>
<evidence type="ECO:0000313" key="1">
    <source>
        <dbReference type="EMBL" id="EPF47794.1"/>
    </source>
</evidence>
<dbReference type="AlphaFoldDB" id="S3MFF5"/>
<dbReference type="GeneID" id="301460272"/>
<name>S3MFF5_9SPIR</name>
<dbReference type="EMBL" id="ATFC01000001">
    <property type="protein sequence ID" value="EPF47794.1"/>
    <property type="molecule type" value="Genomic_DNA"/>
</dbReference>
<gene>
    <name evidence="1" type="ORF">HMPREF1222_00053</name>
</gene>
<protein>
    <submittedName>
        <fullName evidence="1">Uncharacterized protein</fullName>
    </submittedName>
</protein>
<dbReference type="Proteomes" id="UP000014605">
    <property type="component" value="Unassembled WGS sequence"/>
</dbReference>
<proteinExistence type="predicted"/>
<dbReference type="PATRIC" id="fig|1125702.3.peg.53"/>
<reference evidence="1 2" key="1">
    <citation type="submission" date="2013-04" db="EMBL/GenBank/DDBJ databases">
        <title>The Genome Sequence of Treponema vincentii F0403.</title>
        <authorList>
            <consortium name="The Broad Institute Genomics Platform"/>
            <person name="Earl A."/>
            <person name="Ward D."/>
            <person name="Feldgarden M."/>
            <person name="Gevers D."/>
            <person name="Leonetti C."/>
            <person name="Izard J."/>
            <person name="Walker B."/>
            <person name="Young S."/>
            <person name="Zeng Q."/>
            <person name="Gargeya S."/>
            <person name="Fitzgerald M."/>
            <person name="Haas B."/>
            <person name="Abouelleil A."/>
            <person name="Allen A.W."/>
            <person name="Alvarado L."/>
            <person name="Arachchi H.M."/>
            <person name="Berlin A.M."/>
            <person name="Chapman S.B."/>
            <person name="Gainer-Dewar J."/>
            <person name="Goldberg J."/>
            <person name="Griggs A."/>
            <person name="Gujja S."/>
            <person name="Hansen M."/>
            <person name="Howarth C."/>
            <person name="Imamovic A."/>
            <person name="Ireland A."/>
            <person name="Larimer J."/>
            <person name="McCowan C."/>
            <person name="Murphy C."/>
            <person name="Pearson M."/>
            <person name="Poon T.W."/>
            <person name="Priest M."/>
            <person name="Roberts A."/>
            <person name="Saif S."/>
            <person name="Shea T."/>
            <person name="Sisk P."/>
            <person name="Sykes S."/>
            <person name="Wortman J."/>
            <person name="Nusbaum C."/>
            <person name="Birren B."/>
        </authorList>
    </citation>
    <scope>NUCLEOTIDE SEQUENCE [LARGE SCALE GENOMIC DNA]</scope>
    <source>
        <strain evidence="1 2">F0403</strain>
    </source>
</reference>